<dbReference type="PANTHER" id="PTHR37984:SF15">
    <property type="entry name" value="INTEGRASE CATALYTIC DOMAIN-CONTAINING PROTEIN"/>
    <property type="match status" value="1"/>
</dbReference>
<dbReference type="PROSITE" id="PS50994">
    <property type="entry name" value="INTEGRASE"/>
    <property type="match status" value="1"/>
</dbReference>
<dbReference type="Gene3D" id="3.30.420.10">
    <property type="entry name" value="Ribonuclease H-like superfamily/Ribonuclease H"/>
    <property type="match status" value="1"/>
</dbReference>
<protein>
    <recommendedName>
        <fullName evidence="1">Integrase catalytic domain-containing protein</fullName>
    </recommendedName>
</protein>
<dbReference type="OrthoDB" id="8936649at2759"/>
<keyword evidence="3" id="KW-1185">Reference proteome</keyword>
<sequence>MITSIARSLQSSQTTIHKYVMTTTKLDATGQRWVSQLPAFDFDIQYRQGRNNANADALSRMSNDEVSQALQSCPQQVRARQQGGSLTNTIPEAADLSADDKTGDLSRAEAYPTKDQKAGTVAKVLWRNLFSRFGFPEKLHADQGRNFESSVVKELCKCTGITKTHTSPYHPQGN</sequence>
<comment type="caution">
    <text evidence="2">The sequence shown here is derived from an EMBL/GenBank/DDBJ whole genome shotgun (WGS) entry which is preliminary data.</text>
</comment>
<accession>A0A9Q1F6A1</accession>
<evidence type="ECO:0000313" key="3">
    <source>
        <dbReference type="Proteomes" id="UP001152622"/>
    </source>
</evidence>
<name>A0A9Q1F6A1_SYNKA</name>
<proteinExistence type="predicted"/>
<dbReference type="AlphaFoldDB" id="A0A9Q1F6A1"/>
<dbReference type="Proteomes" id="UP001152622">
    <property type="component" value="Chromosome 8"/>
</dbReference>
<evidence type="ECO:0000259" key="1">
    <source>
        <dbReference type="PROSITE" id="PS50994"/>
    </source>
</evidence>
<feature type="domain" description="Integrase catalytic" evidence="1">
    <location>
        <begin position="110"/>
        <end position="174"/>
    </location>
</feature>
<dbReference type="GO" id="GO:0003676">
    <property type="term" value="F:nucleic acid binding"/>
    <property type="evidence" value="ECO:0007669"/>
    <property type="project" value="InterPro"/>
</dbReference>
<organism evidence="2 3">
    <name type="scientific">Synaphobranchus kaupii</name>
    <name type="common">Kaup's arrowtooth eel</name>
    <dbReference type="NCBI Taxonomy" id="118154"/>
    <lineage>
        <taxon>Eukaryota</taxon>
        <taxon>Metazoa</taxon>
        <taxon>Chordata</taxon>
        <taxon>Craniata</taxon>
        <taxon>Vertebrata</taxon>
        <taxon>Euteleostomi</taxon>
        <taxon>Actinopterygii</taxon>
        <taxon>Neopterygii</taxon>
        <taxon>Teleostei</taxon>
        <taxon>Anguilliformes</taxon>
        <taxon>Synaphobranchidae</taxon>
        <taxon>Synaphobranchus</taxon>
    </lineage>
</organism>
<dbReference type="PANTHER" id="PTHR37984">
    <property type="entry name" value="PROTEIN CBG26694"/>
    <property type="match status" value="1"/>
</dbReference>
<evidence type="ECO:0000313" key="2">
    <source>
        <dbReference type="EMBL" id="KAJ8351905.1"/>
    </source>
</evidence>
<dbReference type="InterPro" id="IPR036397">
    <property type="entry name" value="RNaseH_sf"/>
</dbReference>
<dbReference type="InterPro" id="IPR001584">
    <property type="entry name" value="Integrase_cat-core"/>
</dbReference>
<dbReference type="GO" id="GO:0015074">
    <property type="term" value="P:DNA integration"/>
    <property type="evidence" value="ECO:0007669"/>
    <property type="project" value="InterPro"/>
</dbReference>
<dbReference type="InterPro" id="IPR012337">
    <property type="entry name" value="RNaseH-like_sf"/>
</dbReference>
<dbReference type="InterPro" id="IPR050951">
    <property type="entry name" value="Retrovirus_Pol_polyprotein"/>
</dbReference>
<reference evidence="2" key="1">
    <citation type="journal article" date="2023" name="Science">
        <title>Genome structures resolve the early diversification of teleost fishes.</title>
        <authorList>
            <person name="Parey E."/>
            <person name="Louis A."/>
            <person name="Montfort J."/>
            <person name="Bouchez O."/>
            <person name="Roques C."/>
            <person name="Iampietro C."/>
            <person name="Lluch J."/>
            <person name="Castinel A."/>
            <person name="Donnadieu C."/>
            <person name="Desvignes T."/>
            <person name="Floi Bucao C."/>
            <person name="Jouanno E."/>
            <person name="Wen M."/>
            <person name="Mejri S."/>
            <person name="Dirks R."/>
            <person name="Jansen H."/>
            <person name="Henkel C."/>
            <person name="Chen W.J."/>
            <person name="Zahm M."/>
            <person name="Cabau C."/>
            <person name="Klopp C."/>
            <person name="Thompson A.W."/>
            <person name="Robinson-Rechavi M."/>
            <person name="Braasch I."/>
            <person name="Lecointre G."/>
            <person name="Bobe J."/>
            <person name="Postlethwait J.H."/>
            <person name="Berthelot C."/>
            <person name="Roest Crollius H."/>
            <person name="Guiguen Y."/>
        </authorList>
    </citation>
    <scope>NUCLEOTIDE SEQUENCE</scope>
    <source>
        <strain evidence="2">WJC10195</strain>
    </source>
</reference>
<gene>
    <name evidence="2" type="ORF">SKAU_G00233810</name>
</gene>
<dbReference type="EMBL" id="JAINUF010000008">
    <property type="protein sequence ID" value="KAJ8351905.1"/>
    <property type="molecule type" value="Genomic_DNA"/>
</dbReference>
<dbReference type="SUPFAM" id="SSF53098">
    <property type="entry name" value="Ribonuclease H-like"/>
    <property type="match status" value="1"/>
</dbReference>